<sequence>MTIAPDARVDSDILSPTQQADVARAGFAAGITKPLAWRQQQLIALEQLLRENGPAFEDALYADLGKPPIESFMAETGSVRSEIGLVLQNLEAWTSRREVAVPDGLQPATAQIVREPLGTVLVISPWNYPVHLLFMPVIAAIAAGNAVVIKPSELAPATSAVAAALVPKYLDPRAIRIVEGGVEETTELLSLPWDHIFYTGNGVVGRVVMEAAAKHLSPVTLELGGKSPVWVDGSADLAAAAHWLVWGKFLNAGQTCVAPDYILTTKAVQPKLVEALAREIADMYGTDPHESRDFGRIVNTRHHDRLVGLLPDTGVAIGGVAERSERYLAPTVLTDVTVDDPVMKEEIFGPILPIVPVADSEAAIGIINRGDKPLALYVFTTDDGVAEDFLTRTSSGSVGINAPMLQLGVSTLPFGGVGASGMGSYHGEFGIRTFSHERAVLTKRGEGAARYGQPPFSAEKIRAIRGLPADGTE</sequence>
<feature type="domain" description="Aldehyde dehydrogenase" evidence="8">
    <location>
        <begin position="21"/>
        <end position="439"/>
    </location>
</feature>
<evidence type="ECO:0000256" key="6">
    <source>
        <dbReference type="PROSITE-ProRule" id="PRU10007"/>
    </source>
</evidence>
<dbReference type="InterPro" id="IPR012394">
    <property type="entry name" value="Aldehyde_DH_NAD(P)"/>
</dbReference>
<keyword evidence="3" id="KW-0520">NAD</keyword>
<dbReference type="SUPFAM" id="SSF53720">
    <property type="entry name" value="ALDH-like"/>
    <property type="match status" value="1"/>
</dbReference>
<dbReference type="GO" id="GO:0006081">
    <property type="term" value="P:aldehyde metabolic process"/>
    <property type="evidence" value="ECO:0007669"/>
    <property type="project" value="InterPro"/>
</dbReference>
<proteinExistence type="inferred from homology"/>
<dbReference type="InterPro" id="IPR015590">
    <property type="entry name" value="Aldehyde_DH_dom"/>
</dbReference>
<reference evidence="9 10" key="1">
    <citation type="submission" date="2020-07" db="EMBL/GenBank/DDBJ databases">
        <title>Sequencing the genomes of 1000 actinobacteria strains.</title>
        <authorList>
            <person name="Klenk H.-P."/>
        </authorList>
    </citation>
    <scope>NUCLEOTIDE SEQUENCE [LARGE SCALE GENOMIC DNA]</scope>
    <source>
        <strain evidence="9 10">DSM 15166</strain>
    </source>
</reference>
<keyword evidence="10" id="KW-1185">Reference proteome</keyword>
<protein>
    <recommendedName>
        <fullName evidence="4">Aldehyde dehydrogenase</fullName>
    </recommendedName>
</protein>
<feature type="active site" evidence="5">
    <location>
        <position position="256"/>
    </location>
</feature>
<evidence type="ECO:0000256" key="2">
    <source>
        <dbReference type="ARBA" id="ARBA00023002"/>
    </source>
</evidence>
<feature type="active site" evidence="5 6">
    <location>
        <position position="222"/>
    </location>
</feature>
<dbReference type="Proteomes" id="UP000521075">
    <property type="component" value="Unassembled WGS sequence"/>
</dbReference>
<dbReference type="EMBL" id="JACCHJ010000001">
    <property type="protein sequence ID" value="NYK09190.1"/>
    <property type="molecule type" value="Genomic_DNA"/>
</dbReference>
<dbReference type="InterPro" id="IPR016162">
    <property type="entry name" value="Ald_DH_N"/>
</dbReference>
<accession>A0A853DSZ3</accession>
<dbReference type="Gene3D" id="3.40.605.10">
    <property type="entry name" value="Aldehyde Dehydrogenase, Chain A, domain 1"/>
    <property type="match status" value="1"/>
</dbReference>
<keyword evidence="2 4" id="KW-0560">Oxidoreductase</keyword>
<name>A0A853DSZ3_9MICO</name>
<dbReference type="InterPro" id="IPR016160">
    <property type="entry name" value="Ald_DH_CS_CYS"/>
</dbReference>
<dbReference type="PANTHER" id="PTHR43570:SF16">
    <property type="entry name" value="ALDEHYDE DEHYDROGENASE TYPE III, ISOFORM Q"/>
    <property type="match status" value="1"/>
</dbReference>
<evidence type="ECO:0000256" key="1">
    <source>
        <dbReference type="ARBA" id="ARBA00009986"/>
    </source>
</evidence>
<dbReference type="InterPro" id="IPR016163">
    <property type="entry name" value="Ald_DH_C"/>
</dbReference>
<evidence type="ECO:0000256" key="5">
    <source>
        <dbReference type="PIRSR" id="PIRSR036492-1"/>
    </source>
</evidence>
<evidence type="ECO:0000256" key="4">
    <source>
        <dbReference type="PIRNR" id="PIRNR036492"/>
    </source>
</evidence>
<dbReference type="FunFam" id="3.40.605.10:FF:000004">
    <property type="entry name" value="Aldehyde dehydrogenase"/>
    <property type="match status" value="1"/>
</dbReference>
<evidence type="ECO:0000313" key="10">
    <source>
        <dbReference type="Proteomes" id="UP000521075"/>
    </source>
</evidence>
<evidence type="ECO:0000256" key="7">
    <source>
        <dbReference type="RuleBase" id="RU003345"/>
    </source>
</evidence>
<dbReference type="FunFam" id="3.40.309.10:FF:000003">
    <property type="entry name" value="Aldehyde dehydrogenase"/>
    <property type="match status" value="1"/>
</dbReference>
<dbReference type="InterPro" id="IPR016161">
    <property type="entry name" value="Ald_DH/histidinol_DH"/>
</dbReference>
<dbReference type="CDD" id="cd07087">
    <property type="entry name" value="ALDH_F3-13-14_CALDH-like"/>
    <property type="match status" value="1"/>
</dbReference>
<dbReference type="InterPro" id="IPR029510">
    <property type="entry name" value="Ald_DH_CS_GLU"/>
</dbReference>
<evidence type="ECO:0000313" key="9">
    <source>
        <dbReference type="EMBL" id="NYK09190.1"/>
    </source>
</evidence>
<dbReference type="Gene3D" id="3.40.309.10">
    <property type="entry name" value="Aldehyde Dehydrogenase, Chain A, domain 2"/>
    <property type="match status" value="1"/>
</dbReference>
<evidence type="ECO:0000256" key="3">
    <source>
        <dbReference type="ARBA" id="ARBA00023027"/>
    </source>
</evidence>
<dbReference type="PANTHER" id="PTHR43570">
    <property type="entry name" value="ALDEHYDE DEHYDROGENASE"/>
    <property type="match status" value="1"/>
</dbReference>
<comment type="similarity">
    <text evidence="1 4 7">Belongs to the aldehyde dehydrogenase family.</text>
</comment>
<dbReference type="GO" id="GO:0005737">
    <property type="term" value="C:cytoplasm"/>
    <property type="evidence" value="ECO:0007669"/>
    <property type="project" value="TreeGrafter"/>
</dbReference>
<dbReference type="GO" id="GO:0004029">
    <property type="term" value="F:aldehyde dehydrogenase (NAD+) activity"/>
    <property type="evidence" value="ECO:0007669"/>
    <property type="project" value="TreeGrafter"/>
</dbReference>
<dbReference type="PROSITE" id="PS00070">
    <property type="entry name" value="ALDEHYDE_DEHYDR_CYS"/>
    <property type="match status" value="1"/>
</dbReference>
<dbReference type="RefSeq" id="WP_179700206.1">
    <property type="nucleotide sequence ID" value="NZ_BAAAHA010000004.1"/>
</dbReference>
<organism evidence="9 10">
    <name type="scientific">Leifsonia naganoensis</name>
    <dbReference type="NCBI Taxonomy" id="150025"/>
    <lineage>
        <taxon>Bacteria</taxon>
        <taxon>Bacillati</taxon>
        <taxon>Actinomycetota</taxon>
        <taxon>Actinomycetes</taxon>
        <taxon>Micrococcales</taxon>
        <taxon>Microbacteriaceae</taxon>
        <taxon>Leifsonia</taxon>
    </lineage>
</organism>
<evidence type="ECO:0000259" key="8">
    <source>
        <dbReference type="Pfam" id="PF00171"/>
    </source>
</evidence>
<comment type="caution">
    <text evidence="9">The sequence shown here is derived from an EMBL/GenBank/DDBJ whole genome shotgun (WGS) entry which is preliminary data.</text>
</comment>
<dbReference type="PROSITE" id="PS00687">
    <property type="entry name" value="ALDEHYDE_DEHYDR_GLU"/>
    <property type="match status" value="1"/>
</dbReference>
<dbReference type="Pfam" id="PF00171">
    <property type="entry name" value="Aldedh"/>
    <property type="match status" value="1"/>
</dbReference>
<dbReference type="PIRSF" id="PIRSF036492">
    <property type="entry name" value="ALDH"/>
    <property type="match status" value="1"/>
</dbReference>
<gene>
    <name evidence="9" type="ORF">HNR14_001071</name>
</gene>
<dbReference type="AlphaFoldDB" id="A0A853DSZ3"/>